<keyword evidence="3" id="KW-1185">Reference proteome</keyword>
<organism evidence="2 3">
    <name type="scientific">Phreatobacter oligotrophus</name>
    <dbReference type="NCBI Taxonomy" id="1122261"/>
    <lineage>
        <taxon>Bacteria</taxon>
        <taxon>Pseudomonadati</taxon>
        <taxon>Pseudomonadota</taxon>
        <taxon>Alphaproteobacteria</taxon>
        <taxon>Hyphomicrobiales</taxon>
        <taxon>Phreatobacteraceae</taxon>
        <taxon>Phreatobacter</taxon>
    </lineage>
</organism>
<evidence type="ECO:0000313" key="3">
    <source>
        <dbReference type="Proteomes" id="UP000241808"/>
    </source>
</evidence>
<proteinExistence type="predicted"/>
<sequence length="227" mass="25457">MKKPPSSKRRGRPRTKVKPAVKLSKGGQPATWHDEGSWAFIELAFWLRRHWPDGPKRRIASAAVWWGSGVRFTIEKDPDNPAKWRGLAFAEDLKRYLNKATWASRIKAVERGLNLSRYKDKGPLPTFPFPHVAFIRTGAGFVEGTMETAFSHLGIQSALDLFAFAGEDNDFAAWCGLIRERFAKAGFPRAADFLLADLTSIPSKDERIHLMGRITGPGTFQPQPIKA</sequence>
<evidence type="ECO:0000313" key="2">
    <source>
        <dbReference type="EMBL" id="PTM51472.1"/>
    </source>
</evidence>
<evidence type="ECO:0000256" key="1">
    <source>
        <dbReference type="SAM" id="MobiDB-lite"/>
    </source>
</evidence>
<feature type="region of interest" description="Disordered" evidence="1">
    <location>
        <begin position="1"/>
        <end position="29"/>
    </location>
</feature>
<feature type="compositionally biased region" description="Basic residues" evidence="1">
    <location>
        <begin position="1"/>
        <end position="19"/>
    </location>
</feature>
<gene>
    <name evidence="2" type="ORF">C8P69_110138</name>
</gene>
<dbReference type="EMBL" id="PZZL01000010">
    <property type="protein sequence ID" value="PTM51472.1"/>
    <property type="molecule type" value="Genomic_DNA"/>
</dbReference>
<accession>A0A2T4YY92</accession>
<comment type="caution">
    <text evidence="2">The sequence shown here is derived from an EMBL/GenBank/DDBJ whole genome shotgun (WGS) entry which is preliminary data.</text>
</comment>
<protein>
    <submittedName>
        <fullName evidence="2">Uncharacterized protein</fullName>
    </submittedName>
</protein>
<dbReference type="RefSeq" id="WP_146167385.1">
    <property type="nucleotide sequence ID" value="NZ_PZZL01000010.1"/>
</dbReference>
<dbReference type="Proteomes" id="UP000241808">
    <property type="component" value="Unassembled WGS sequence"/>
</dbReference>
<name>A0A2T4YY92_9HYPH</name>
<reference evidence="2 3" key="1">
    <citation type="submission" date="2018-04" db="EMBL/GenBank/DDBJ databases">
        <title>Genomic Encyclopedia of Archaeal and Bacterial Type Strains, Phase II (KMG-II): from individual species to whole genera.</title>
        <authorList>
            <person name="Goeker M."/>
        </authorList>
    </citation>
    <scope>NUCLEOTIDE SEQUENCE [LARGE SCALE GENOMIC DNA]</scope>
    <source>
        <strain evidence="2 3">DSM 25521</strain>
    </source>
</reference>
<dbReference type="AlphaFoldDB" id="A0A2T4YY92"/>